<proteinExistence type="inferred from homology"/>
<comment type="similarity">
    <text evidence="3">Belongs to the CPSF1 family.</text>
</comment>
<feature type="domain" description="RSE1/DDB1/CPSF1 C-terminal" evidence="5">
    <location>
        <begin position="16"/>
        <end position="83"/>
    </location>
</feature>
<dbReference type="VEuPathDB" id="VectorBase:GMOY008105"/>
<dbReference type="InterPro" id="IPR050358">
    <property type="entry name" value="RSE1/DDB1/CFT1"/>
</dbReference>
<evidence type="ECO:0000313" key="7">
    <source>
        <dbReference type="Proteomes" id="UP000092444"/>
    </source>
</evidence>
<dbReference type="AlphaFoldDB" id="A0A1B0G457"/>
<accession>A0A1B0G457</accession>
<dbReference type="Gene3D" id="1.10.150.910">
    <property type="match status" value="1"/>
</dbReference>
<dbReference type="InterPro" id="IPR004871">
    <property type="entry name" value="RSE1/DDB1/CPSF1_C"/>
</dbReference>
<evidence type="ECO:0000256" key="4">
    <source>
        <dbReference type="ARBA" id="ARBA00068483"/>
    </source>
</evidence>
<dbReference type="GO" id="GO:0031123">
    <property type="term" value="P:RNA 3'-end processing"/>
    <property type="evidence" value="ECO:0007669"/>
    <property type="project" value="UniProtKB-ARBA"/>
</dbReference>
<evidence type="ECO:0000256" key="3">
    <source>
        <dbReference type="ARBA" id="ARBA00038446"/>
    </source>
</evidence>
<protein>
    <recommendedName>
        <fullName evidence="4">Cleavage and polyadenylation specificity factor subunit 1</fullName>
    </recommendedName>
</protein>
<evidence type="ECO:0000256" key="1">
    <source>
        <dbReference type="ARBA" id="ARBA00004123"/>
    </source>
</evidence>
<dbReference type="EMBL" id="CCAG010005746">
    <property type="status" value="NOT_ANNOTATED_CDS"/>
    <property type="molecule type" value="Genomic_DNA"/>
</dbReference>
<reference evidence="6" key="1">
    <citation type="submission" date="2020-05" db="UniProtKB">
        <authorList>
            <consortium name="EnsemblMetazoa"/>
        </authorList>
    </citation>
    <scope>IDENTIFICATION</scope>
    <source>
        <strain evidence="6">Yale</strain>
    </source>
</reference>
<dbReference type="Proteomes" id="UP000092444">
    <property type="component" value="Unassembled WGS sequence"/>
</dbReference>
<evidence type="ECO:0000313" key="6">
    <source>
        <dbReference type="EnsemblMetazoa" id="GMOY008105-PA"/>
    </source>
</evidence>
<evidence type="ECO:0000256" key="2">
    <source>
        <dbReference type="ARBA" id="ARBA00023242"/>
    </source>
</evidence>
<organism evidence="6 7">
    <name type="scientific">Glossina morsitans morsitans</name>
    <name type="common">Savannah tsetse fly</name>
    <dbReference type="NCBI Taxonomy" id="37546"/>
    <lineage>
        <taxon>Eukaryota</taxon>
        <taxon>Metazoa</taxon>
        <taxon>Ecdysozoa</taxon>
        <taxon>Arthropoda</taxon>
        <taxon>Hexapoda</taxon>
        <taxon>Insecta</taxon>
        <taxon>Pterygota</taxon>
        <taxon>Neoptera</taxon>
        <taxon>Endopterygota</taxon>
        <taxon>Diptera</taxon>
        <taxon>Brachycera</taxon>
        <taxon>Muscomorpha</taxon>
        <taxon>Hippoboscoidea</taxon>
        <taxon>Glossinidae</taxon>
        <taxon>Glossina</taxon>
    </lineage>
</organism>
<sequence>MLLLDRTACPAVNEIIDGGMGYCVPLPEKVYRRFLMLQNVLITYQEHLCGLNPKEFRTIKYVKRLSLNPSRCIIDGDLIWSFTMMTVTERNEVAKKIGTKTEDILNDLLEIENLTAIF</sequence>
<dbReference type="STRING" id="37546.A0A1B0G457"/>
<dbReference type="GO" id="GO:0003676">
    <property type="term" value="F:nucleic acid binding"/>
    <property type="evidence" value="ECO:0007669"/>
    <property type="project" value="InterPro"/>
</dbReference>
<comment type="subcellular location">
    <subcellularLocation>
        <location evidence="1">Nucleus</location>
    </subcellularLocation>
</comment>
<keyword evidence="7" id="KW-1185">Reference proteome</keyword>
<dbReference type="PANTHER" id="PTHR10644">
    <property type="entry name" value="DNA REPAIR/RNA PROCESSING CPSF FAMILY"/>
    <property type="match status" value="1"/>
</dbReference>
<dbReference type="FunFam" id="1.10.150.910:FF:000005">
    <property type="entry name" value="Cleavage and polyadenylation specific factor 1"/>
    <property type="match status" value="1"/>
</dbReference>
<dbReference type="EnsemblMetazoa" id="GMOY008105-RA">
    <property type="protein sequence ID" value="GMOY008105-PA"/>
    <property type="gene ID" value="GMOY008105"/>
</dbReference>
<dbReference type="GO" id="GO:0005634">
    <property type="term" value="C:nucleus"/>
    <property type="evidence" value="ECO:0007669"/>
    <property type="project" value="UniProtKB-SubCell"/>
</dbReference>
<dbReference type="Pfam" id="PF03178">
    <property type="entry name" value="CPSF_A"/>
    <property type="match status" value="1"/>
</dbReference>
<evidence type="ECO:0000259" key="5">
    <source>
        <dbReference type="Pfam" id="PF03178"/>
    </source>
</evidence>
<keyword evidence="2" id="KW-0539">Nucleus</keyword>
<name>A0A1B0G457_GLOMM</name>